<protein>
    <submittedName>
        <fullName evidence="1">Uncharacterized protein</fullName>
    </submittedName>
</protein>
<evidence type="ECO:0000313" key="2">
    <source>
        <dbReference type="Proteomes" id="UP000516444"/>
    </source>
</evidence>
<reference evidence="1 2" key="1">
    <citation type="journal article" date="2014" name="Int. J. Syst. Evol. Microbiol.">
        <title>Complete genome sequence of Corynebacterium casei LMG S-19264T (=DSM 44701T), isolated from a smear-ripened cheese.</title>
        <authorList>
            <consortium name="US DOE Joint Genome Institute (JGI-PGF)"/>
            <person name="Walter F."/>
            <person name="Albersmeier A."/>
            <person name="Kalinowski J."/>
            <person name="Ruckert C."/>
        </authorList>
    </citation>
    <scope>NUCLEOTIDE SEQUENCE [LARGE SCALE GENOMIC DNA]</scope>
    <source>
        <strain evidence="1 2">JCM 4677</strain>
    </source>
</reference>
<keyword evidence="2" id="KW-1185">Reference proteome</keyword>
<accession>A0A7G1NYL9</accession>
<evidence type="ECO:0000313" key="1">
    <source>
        <dbReference type="EMBL" id="BCL28278.1"/>
    </source>
</evidence>
<dbReference type="KEGG" id="sgm:GCM10017557_31370"/>
<name>A0A7G1NYL9_9ACTN</name>
<organism evidence="1 2">
    <name type="scientific">Streptomyces aurantiacus</name>
    <dbReference type="NCBI Taxonomy" id="47760"/>
    <lineage>
        <taxon>Bacteria</taxon>
        <taxon>Bacillati</taxon>
        <taxon>Actinomycetota</taxon>
        <taxon>Actinomycetes</taxon>
        <taxon>Kitasatosporales</taxon>
        <taxon>Streptomycetaceae</taxon>
        <taxon>Streptomyces</taxon>
        <taxon>Streptomyces aurantiacus group</taxon>
    </lineage>
</organism>
<sequence>MSGALTYALPLTRTARDCPAAGFVGPDVRVSQGRARRKPRVAPLEREAYAGAPWDLVPEK</sequence>
<dbReference type="EMBL" id="AP023440">
    <property type="protein sequence ID" value="BCL28278.1"/>
    <property type="molecule type" value="Genomic_DNA"/>
</dbReference>
<dbReference type="AlphaFoldDB" id="A0A7G1NYL9"/>
<gene>
    <name evidence="1" type="ORF">GCM10017557_31370</name>
</gene>
<dbReference type="Proteomes" id="UP000516444">
    <property type="component" value="Chromosome"/>
</dbReference>
<proteinExistence type="predicted"/>